<keyword evidence="1" id="KW-0175">Coiled coil</keyword>
<reference evidence="2 3" key="1">
    <citation type="submission" date="2021-06" db="EMBL/GenBank/DDBJ databases">
        <authorList>
            <person name="Kallberg Y."/>
            <person name="Tangrot J."/>
            <person name="Rosling A."/>
        </authorList>
    </citation>
    <scope>NUCLEOTIDE SEQUENCE [LARGE SCALE GENOMIC DNA]</scope>
    <source>
        <strain evidence="2 3">120-4 pot B 10/14</strain>
    </source>
</reference>
<gene>
    <name evidence="2" type="ORF">GMARGA_LOCUS24357</name>
</gene>
<organism evidence="2 3">
    <name type="scientific">Gigaspora margarita</name>
    <dbReference type="NCBI Taxonomy" id="4874"/>
    <lineage>
        <taxon>Eukaryota</taxon>
        <taxon>Fungi</taxon>
        <taxon>Fungi incertae sedis</taxon>
        <taxon>Mucoromycota</taxon>
        <taxon>Glomeromycotina</taxon>
        <taxon>Glomeromycetes</taxon>
        <taxon>Diversisporales</taxon>
        <taxon>Gigasporaceae</taxon>
        <taxon>Gigaspora</taxon>
    </lineage>
</organism>
<protein>
    <submittedName>
        <fullName evidence="2">31782_t:CDS:1</fullName>
    </submittedName>
</protein>
<evidence type="ECO:0000313" key="2">
    <source>
        <dbReference type="EMBL" id="CAG8806717.1"/>
    </source>
</evidence>
<dbReference type="Proteomes" id="UP000789901">
    <property type="component" value="Unassembled WGS sequence"/>
</dbReference>
<dbReference type="EMBL" id="CAJVQB010025597">
    <property type="protein sequence ID" value="CAG8806717.1"/>
    <property type="molecule type" value="Genomic_DNA"/>
</dbReference>
<accession>A0ABN7VYX4</accession>
<name>A0ABN7VYX4_GIGMA</name>
<keyword evidence="3" id="KW-1185">Reference proteome</keyword>
<feature type="coiled-coil region" evidence="1">
    <location>
        <begin position="131"/>
        <end position="158"/>
    </location>
</feature>
<sequence length="190" mass="22349">MSDFTLKKDWFHSDLLKIFALNILKNSNGVEICGINLEQYSCQRQCQGQNCGREIFTFHVFHLHCANFTLVPEMCPKCSVQTEIRVDKIEITCKRKKKTIQFKDSQKFKKLVNELLNEAVQDTAQSPFESNARINTDLNELNNRISFAKKKHNESIHEVLIRYYDLREALSKEYIRFFNISHDNNTSKHQ</sequence>
<evidence type="ECO:0000313" key="3">
    <source>
        <dbReference type="Proteomes" id="UP000789901"/>
    </source>
</evidence>
<evidence type="ECO:0000256" key="1">
    <source>
        <dbReference type="SAM" id="Coils"/>
    </source>
</evidence>
<feature type="non-terminal residue" evidence="2">
    <location>
        <position position="190"/>
    </location>
</feature>
<comment type="caution">
    <text evidence="2">The sequence shown here is derived from an EMBL/GenBank/DDBJ whole genome shotgun (WGS) entry which is preliminary data.</text>
</comment>
<proteinExistence type="predicted"/>